<evidence type="ECO:0000313" key="2">
    <source>
        <dbReference type="EMBL" id="QUW04186.1"/>
    </source>
</evidence>
<gene>
    <name evidence="2" type="ORF">J8C06_14180</name>
</gene>
<sequence length="252" mass="28019">MTRPTIIAIHGNGGGAFRFARLRPFFTENAPVAFEALTLPGFGGTPRDPDCRTLADYADRIEQFLTRIDAPRILLGHGIGGSLALEYLQRFAPSVTGVILHAPVGARLDTRWFPRVMGFPATRELGKRMLASPVLRPLWRRMLFSQPVPDDVANRFFAEYGACEAFGQMFELITAEWFAALEPITIPAILLWGARERVLTLDQAADFRAKLPAATIEIVSDWDHFPMLEQPEAYARKLMALSARLLAPANVV</sequence>
<dbReference type="GO" id="GO:0016787">
    <property type="term" value="F:hydrolase activity"/>
    <property type="evidence" value="ECO:0007669"/>
    <property type="project" value="UniProtKB-KW"/>
</dbReference>
<reference evidence="2 3" key="1">
    <citation type="submission" date="2021-03" db="EMBL/GenBank/DDBJ databases">
        <title>Genomic and phenotypic characterization of Chloracidobacterium isolates provides evidence for multiple species.</title>
        <authorList>
            <person name="Saini M.K."/>
            <person name="Costas A.M.G."/>
            <person name="Tank M."/>
            <person name="Bryant D.A."/>
        </authorList>
    </citation>
    <scope>NUCLEOTIDE SEQUENCE [LARGE SCALE GENOMIC DNA]</scope>
    <source>
        <strain evidence="2 3">BV2-C</strain>
    </source>
</reference>
<keyword evidence="3" id="KW-1185">Reference proteome</keyword>
<dbReference type="Proteomes" id="UP000676506">
    <property type="component" value="Chromosome 2"/>
</dbReference>
<dbReference type="Gene3D" id="3.40.50.1820">
    <property type="entry name" value="alpha/beta hydrolase"/>
    <property type="match status" value="1"/>
</dbReference>
<dbReference type="Pfam" id="PF12697">
    <property type="entry name" value="Abhydrolase_6"/>
    <property type="match status" value="1"/>
</dbReference>
<dbReference type="PANTHER" id="PTHR43798">
    <property type="entry name" value="MONOACYLGLYCEROL LIPASE"/>
    <property type="match status" value="1"/>
</dbReference>
<keyword evidence="2" id="KW-0378">Hydrolase</keyword>
<organism evidence="2 3">
    <name type="scientific">Chloracidobacterium validum</name>
    <dbReference type="NCBI Taxonomy" id="2821543"/>
    <lineage>
        <taxon>Bacteria</taxon>
        <taxon>Pseudomonadati</taxon>
        <taxon>Acidobacteriota</taxon>
        <taxon>Terriglobia</taxon>
        <taxon>Terriglobales</taxon>
        <taxon>Acidobacteriaceae</taxon>
        <taxon>Chloracidobacterium</taxon>
    </lineage>
</organism>
<name>A0ABX8BBY6_9BACT</name>
<feature type="domain" description="AB hydrolase-1" evidence="1">
    <location>
        <begin position="6"/>
        <end position="236"/>
    </location>
</feature>
<evidence type="ECO:0000259" key="1">
    <source>
        <dbReference type="Pfam" id="PF12697"/>
    </source>
</evidence>
<proteinExistence type="predicted"/>
<dbReference type="InterPro" id="IPR000073">
    <property type="entry name" value="AB_hydrolase_1"/>
</dbReference>
<dbReference type="InterPro" id="IPR029058">
    <property type="entry name" value="AB_hydrolase_fold"/>
</dbReference>
<dbReference type="RefSeq" id="WP_211430075.1">
    <property type="nucleotide sequence ID" value="NZ_CP072649.1"/>
</dbReference>
<dbReference type="PANTHER" id="PTHR43798:SF33">
    <property type="entry name" value="HYDROLASE, PUTATIVE (AFU_ORTHOLOGUE AFUA_2G14860)-RELATED"/>
    <property type="match status" value="1"/>
</dbReference>
<evidence type="ECO:0000313" key="3">
    <source>
        <dbReference type="Proteomes" id="UP000676506"/>
    </source>
</evidence>
<dbReference type="InterPro" id="IPR050266">
    <property type="entry name" value="AB_hydrolase_sf"/>
</dbReference>
<dbReference type="SUPFAM" id="SSF53474">
    <property type="entry name" value="alpha/beta-Hydrolases"/>
    <property type="match status" value="1"/>
</dbReference>
<protein>
    <submittedName>
        <fullName evidence="2">Alpha/beta hydrolase</fullName>
    </submittedName>
</protein>
<accession>A0ABX8BBY6</accession>
<dbReference type="EMBL" id="CP072649">
    <property type="protein sequence ID" value="QUW04186.1"/>
    <property type="molecule type" value="Genomic_DNA"/>
</dbReference>